<proteinExistence type="predicted"/>
<dbReference type="CDD" id="cd00112">
    <property type="entry name" value="LDLa"/>
    <property type="match status" value="1"/>
</dbReference>
<feature type="region of interest" description="Disordered" evidence="3">
    <location>
        <begin position="24"/>
        <end position="51"/>
    </location>
</feature>
<dbReference type="PROSITE" id="PS50068">
    <property type="entry name" value="LDLRA_2"/>
    <property type="match status" value="1"/>
</dbReference>
<dbReference type="EMBL" id="JABDTM020028579">
    <property type="protein sequence ID" value="KAH0808724.1"/>
    <property type="molecule type" value="Genomic_DNA"/>
</dbReference>
<evidence type="ECO:0000256" key="1">
    <source>
        <dbReference type="ARBA" id="ARBA00023157"/>
    </source>
</evidence>
<feature type="compositionally biased region" description="Polar residues" evidence="3">
    <location>
        <begin position="582"/>
        <end position="595"/>
    </location>
</feature>
<dbReference type="InterPro" id="IPR002172">
    <property type="entry name" value="LDrepeatLR_classA_rpt"/>
</dbReference>
<reference evidence="4" key="2">
    <citation type="submission" date="2021-08" db="EMBL/GenBank/DDBJ databases">
        <authorList>
            <person name="Eriksson T."/>
        </authorList>
    </citation>
    <scope>NUCLEOTIDE SEQUENCE</scope>
    <source>
        <strain evidence="4">Stoneville</strain>
        <tissue evidence="4">Whole head</tissue>
    </source>
</reference>
<accession>A0A8J6H5N6</accession>
<organism evidence="4 5">
    <name type="scientific">Tenebrio molitor</name>
    <name type="common">Yellow mealworm beetle</name>
    <dbReference type="NCBI Taxonomy" id="7067"/>
    <lineage>
        <taxon>Eukaryota</taxon>
        <taxon>Metazoa</taxon>
        <taxon>Ecdysozoa</taxon>
        <taxon>Arthropoda</taxon>
        <taxon>Hexapoda</taxon>
        <taxon>Insecta</taxon>
        <taxon>Pterygota</taxon>
        <taxon>Neoptera</taxon>
        <taxon>Endopterygota</taxon>
        <taxon>Coleoptera</taxon>
        <taxon>Polyphaga</taxon>
        <taxon>Cucujiformia</taxon>
        <taxon>Tenebrionidae</taxon>
        <taxon>Tenebrio</taxon>
    </lineage>
</organism>
<dbReference type="Gene3D" id="4.10.400.10">
    <property type="entry name" value="Low-density Lipoprotein Receptor"/>
    <property type="match status" value="1"/>
</dbReference>
<evidence type="ECO:0000256" key="3">
    <source>
        <dbReference type="SAM" id="MobiDB-lite"/>
    </source>
</evidence>
<dbReference type="GO" id="GO:0043195">
    <property type="term" value="C:terminal bouton"/>
    <property type="evidence" value="ECO:0007669"/>
    <property type="project" value="TreeGrafter"/>
</dbReference>
<dbReference type="PANTHER" id="PTHR21105:SF0">
    <property type="entry name" value="GH16255P"/>
    <property type="match status" value="1"/>
</dbReference>
<dbReference type="SUPFAM" id="SSF57424">
    <property type="entry name" value="LDL receptor-like module"/>
    <property type="match status" value="1"/>
</dbReference>
<keyword evidence="5" id="KW-1185">Reference proteome</keyword>
<dbReference type="GO" id="GO:0043410">
    <property type="term" value="P:positive regulation of MAPK cascade"/>
    <property type="evidence" value="ECO:0007669"/>
    <property type="project" value="TreeGrafter"/>
</dbReference>
<dbReference type="PANTHER" id="PTHR21105">
    <property type="entry name" value="GH16255P"/>
    <property type="match status" value="1"/>
</dbReference>
<name>A0A8J6H5N6_TENMO</name>
<feature type="compositionally biased region" description="Polar residues" evidence="3">
    <location>
        <begin position="235"/>
        <end position="244"/>
    </location>
</feature>
<dbReference type="GO" id="GO:0030297">
    <property type="term" value="F:transmembrane receptor protein tyrosine kinase activator activity"/>
    <property type="evidence" value="ECO:0007669"/>
    <property type="project" value="TreeGrafter"/>
</dbReference>
<dbReference type="AlphaFoldDB" id="A0A8J6H5N6"/>
<sequence>MSISGGVEAVWSGGGYLDIHSARRPHNAAERGSSTQNNIHHSDGDGGAATAATTAPKLTHPLAHTNRKTIRCNLAPEKYARRPDENVATVSVIQERSRRRFNQSRSTGGKIIAGILKNARRDIFLKNSDIKELNFWWMRRVHNTVLKAPASFIGVSLFTIKFQRHHYVSEISGHVYATAIEAVMALTQTRDLPQDDPVPVLMPSSGVFPRTETHPVWRTRSRRRRRRPSSRQSRAAITTDSTDPALSEEDVHSVEESFAYQTRVNKWLAALFNSDAAAFWVCVVATPQPLHLERDSFRRPNVWQKRDQQSIGQNPATVDMTQHLPQLVAVNSQLMLRSPRGSRQYDVPQIEMRIRGRHRRGRNGAGVSPVCVASRTRFPLLDVLIRDHLQANRCTCLHCLPSENRRATGLATKRIVNRKKSPLLEAEQSALRHGRRPHLGPQGNSHISLPRLAIRSITKQGKKGMGFQSLGKLTPSECPPAADGMERFACPTPDRQGRYHCIDDHVLCDGFIDCPSGEDEDRQAYKGAPGRISRRASAVGARTLTPHASGRSGGRPKVRSARPSDRPTSAHRLAYTSESKKTSQMSPCTNAQNRRQSPHDTFPRCPLRSVAPSALSLVKIVATKHSRPSSPDPVTDDPKLKGWGRR</sequence>
<feature type="region of interest" description="Disordered" evidence="3">
    <location>
        <begin position="519"/>
        <end position="607"/>
    </location>
</feature>
<evidence type="ECO:0000256" key="2">
    <source>
        <dbReference type="PROSITE-ProRule" id="PRU00124"/>
    </source>
</evidence>
<reference evidence="4" key="1">
    <citation type="journal article" date="2020" name="J Insects Food Feed">
        <title>The yellow mealworm (Tenebrio molitor) genome: a resource for the emerging insects as food and feed industry.</title>
        <authorList>
            <person name="Eriksson T."/>
            <person name="Andere A."/>
            <person name="Kelstrup H."/>
            <person name="Emery V."/>
            <person name="Picard C."/>
        </authorList>
    </citation>
    <scope>NUCLEOTIDE SEQUENCE</scope>
    <source>
        <strain evidence="4">Stoneville</strain>
        <tissue evidence="4">Whole head</tissue>
    </source>
</reference>
<evidence type="ECO:0000313" key="4">
    <source>
        <dbReference type="EMBL" id="KAH0808724.1"/>
    </source>
</evidence>
<comment type="caution">
    <text evidence="2">Lacks conserved residue(s) required for the propagation of feature annotation.</text>
</comment>
<feature type="compositionally biased region" description="Basic residues" evidence="3">
    <location>
        <begin position="217"/>
        <end position="229"/>
    </location>
</feature>
<keyword evidence="1" id="KW-1015">Disulfide bond</keyword>
<gene>
    <name evidence="4" type="ORF">GEV33_014067</name>
</gene>
<feature type="region of interest" description="Disordered" evidence="3">
    <location>
        <begin position="211"/>
        <end position="250"/>
    </location>
</feature>
<dbReference type="InterPro" id="IPR036055">
    <property type="entry name" value="LDL_receptor-like_sf"/>
</dbReference>
<protein>
    <submittedName>
        <fullName evidence="4">Uncharacterized protein</fullName>
    </submittedName>
</protein>
<dbReference type="Proteomes" id="UP000719412">
    <property type="component" value="Unassembled WGS sequence"/>
</dbReference>
<comment type="caution">
    <text evidence="4">The sequence shown here is derived from an EMBL/GenBank/DDBJ whole genome shotgun (WGS) entry which is preliminary data.</text>
</comment>
<feature type="region of interest" description="Disordered" evidence="3">
    <location>
        <begin position="621"/>
        <end position="646"/>
    </location>
</feature>
<evidence type="ECO:0000313" key="5">
    <source>
        <dbReference type="Proteomes" id="UP000719412"/>
    </source>
</evidence>